<evidence type="ECO:0000256" key="2">
    <source>
        <dbReference type="ARBA" id="ARBA00022676"/>
    </source>
</evidence>
<dbReference type="InterPro" id="IPR052394">
    <property type="entry name" value="LRR-containing"/>
</dbReference>
<keyword evidence="8" id="KW-0521">NADP</keyword>
<dbReference type="InterPro" id="IPR013783">
    <property type="entry name" value="Ig-like_fold"/>
</dbReference>
<dbReference type="EC" id="2.4.2.31" evidence="8"/>
<dbReference type="InterPro" id="IPR032675">
    <property type="entry name" value="LRR_dom_sf"/>
</dbReference>
<comment type="caution">
    <text evidence="10">The sequence shown here is derived from an EMBL/GenBank/DDBJ whole genome shotgun (WGS) entry which is preliminary data.</text>
</comment>
<dbReference type="Gene3D" id="3.80.10.10">
    <property type="entry name" value="Ribonuclease Inhibitor"/>
    <property type="match status" value="2"/>
</dbReference>
<dbReference type="Pfam" id="PF13927">
    <property type="entry name" value="Ig_3"/>
    <property type="match status" value="2"/>
</dbReference>
<comment type="catalytic activity">
    <reaction evidence="7 8">
        <text>L-arginyl-[protein] + NAD(+) = N(omega)-(ADP-D-ribosyl)-L-arginyl-[protein] + nicotinamide + H(+)</text>
        <dbReference type="Rhea" id="RHEA:19149"/>
        <dbReference type="Rhea" id="RHEA-COMP:10532"/>
        <dbReference type="Rhea" id="RHEA-COMP:15087"/>
        <dbReference type="ChEBI" id="CHEBI:15378"/>
        <dbReference type="ChEBI" id="CHEBI:17154"/>
        <dbReference type="ChEBI" id="CHEBI:29965"/>
        <dbReference type="ChEBI" id="CHEBI:57540"/>
        <dbReference type="ChEBI" id="CHEBI:142554"/>
        <dbReference type="EC" id="2.4.2.31"/>
    </reaction>
</comment>
<dbReference type="Pfam" id="PF07686">
    <property type="entry name" value="V-set"/>
    <property type="match status" value="1"/>
</dbReference>
<evidence type="ECO:0000259" key="9">
    <source>
        <dbReference type="PROSITE" id="PS50835"/>
    </source>
</evidence>
<dbReference type="OrthoDB" id="6335524at2759"/>
<dbReference type="CDD" id="cd00096">
    <property type="entry name" value="Ig"/>
    <property type="match status" value="2"/>
</dbReference>
<dbReference type="SUPFAM" id="SSF48726">
    <property type="entry name" value="Immunoglobulin"/>
    <property type="match status" value="3"/>
</dbReference>
<evidence type="ECO:0000256" key="6">
    <source>
        <dbReference type="ARBA" id="ARBA00023157"/>
    </source>
</evidence>
<keyword evidence="8" id="KW-0520">NAD</keyword>
<organism evidence="10 11">
    <name type="scientific">Adineta ricciae</name>
    <name type="common">Rotifer</name>
    <dbReference type="NCBI Taxonomy" id="249248"/>
    <lineage>
        <taxon>Eukaryota</taxon>
        <taxon>Metazoa</taxon>
        <taxon>Spiralia</taxon>
        <taxon>Gnathifera</taxon>
        <taxon>Rotifera</taxon>
        <taxon>Eurotatoria</taxon>
        <taxon>Bdelloidea</taxon>
        <taxon>Adinetida</taxon>
        <taxon>Adinetidae</taxon>
        <taxon>Adineta</taxon>
    </lineage>
</organism>
<proteinExistence type="inferred from homology"/>
<dbReference type="GO" id="GO:0016779">
    <property type="term" value="F:nucleotidyltransferase activity"/>
    <property type="evidence" value="ECO:0007669"/>
    <property type="project" value="UniProtKB-KW"/>
</dbReference>
<dbReference type="InterPro" id="IPR003599">
    <property type="entry name" value="Ig_sub"/>
</dbReference>
<dbReference type="SMART" id="SM00408">
    <property type="entry name" value="IGc2"/>
    <property type="match status" value="3"/>
</dbReference>
<gene>
    <name evidence="10" type="ORF">EDS130_LOCUS14137</name>
</gene>
<dbReference type="PROSITE" id="PS50835">
    <property type="entry name" value="IG_LIKE"/>
    <property type="match status" value="2"/>
</dbReference>
<keyword evidence="2 8" id="KW-0328">Glycosyltransferase</keyword>
<evidence type="ECO:0000256" key="5">
    <source>
        <dbReference type="ARBA" id="ARBA00022729"/>
    </source>
</evidence>
<dbReference type="Pfam" id="PF01129">
    <property type="entry name" value="ART"/>
    <property type="match status" value="1"/>
</dbReference>
<comment type="similarity">
    <text evidence="1 8">Belongs to the Arg-specific ADP-ribosyltransferase family.</text>
</comment>
<dbReference type="SUPFAM" id="SSF52047">
    <property type="entry name" value="RNI-like"/>
    <property type="match status" value="1"/>
</dbReference>
<keyword evidence="6" id="KW-1015">Disulfide bond</keyword>
<dbReference type="Gene3D" id="3.90.176.10">
    <property type="entry name" value="Toxin ADP-ribosyltransferase, Chain A, domain 1"/>
    <property type="match status" value="1"/>
</dbReference>
<evidence type="ECO:0000256" key="8">
    <source>
        <dbReference type="RuleBase" id="RU361228"/>
    </source>
</evidence>
<dbReference type="InterPro" id="IPR013106">
    <property type="entry name" value="Ig_V-set"/>
</dbReference>
<dbReference type="SUPFAM" id="SSF56399">
    <property type="entry name" value="ADP-ribosylation"/>
    <property type="match status" value="1"/>
</dbReference>
<reference evidence="10" key="1">
    <citation type="submission" date="2021-02" db="EMBL/GenBank/DDBJ databases">
        <authorList>
            <person name="Nowell W R."/>
        </authorList>
    </citation>
    <scope>NUCLEOTIDE SEQUENCE</scope>
</reference>
<dbReference type="EMBL" id="CAJNOJ010000057">
    <property type="protein sequence ID" value="CAF0986103.1"/>
    <property type="molecule type" value="Genomic_DNA"/>
</dbReference>
<dbReference type="AlphaFoldDB" id="A0A814FK57"/>
<dbReference type="Gene3D" id="2.60.40.10">
    <property type="entry name" value="Immunoglobulins"/>
    <property type="match status" value="3"/>
</dbReference>
<dbReference type="InterPro" id="IPR001611">
    <property type="entry name" value="Leu-rich_rpt"/>
</dbReference>
<evidence type="ECO:0000313" key="10">
    <source>
        <dbReference type="EMBL" id="CAF0986103.1"/>
    </source>
</evidence>
<dbReference type="InterPro" id="IPR007110">
    <property type="entry name" value="Ig-like_dom"/>
</dbReference>
<feature type="domain" description="Ig-like" evidence="9">
    <location>
        <begin position="644"/>
        <end position="737"/>
    </location>
</feature>
<accession>A0A814FK57</accession>
<name>A0A814FK57_ADIRI</name>
<protein>
    <recommendedName>
        <fullName evidence="8">NAD(P)(+)--arginine ADP-ribosyltransferase</fullName>
        <ecNumber evidence="8">2.4.2.31</ecNumber>
    </recommendedName>
    <alternativeName>
        <fullName evidence="8">Mono(ADP-ribosyl)transferase</fullName>
    </alternativeName>
</protein>
<dbReference type="InterPro" id="IPR036179">
    <property type="entry name" value="Ig-like_dom_sf"/>
</dbReference>
<evidence type="ECO:0000256" key="4">
    <source>
        <dbReference type="ARBA" id="ARBA00022695"/>
    </source>
</evidence>
<dbReference type="InterPro" id="IPR003598">
    <property type="entry name" value="Ig_sub2"/>
</dbReference>
<dbReference type="InterPro" id="IPR000768">
    <property type="entry name" value="ART"/>
</dbReference>
<dbReference type="GO" id="GO:0106274">
    <property type="term" value="F:NAD+-protein-arginine ADP-ribosyltransferase activity"/>
    <property type="evidence" value="ECO:0007669"/>
    <property type="project" value="UniProtKB-EC"/>
</dbReference>
<evidence type="ECO:0000256" key="3">
    <source>
        <dbReference type="ARBA" id="ARBA00022679"/>
    </source>
</evidence>
<dbReference type="SMART" id="SM00409">
    <property type="entry name" value="IG"/>
    <property type="match status" value="3"/>
</dbReference>
<keyword evidence="3 8" id="KW-0808">Transferase</keyword>
<evidence type="ECO:0000256" key="1">
    <source>
        <dbReference type="ARBA" id="ARBA00009558"/>
    </source>
</evidence>
<keyword evidence="5" id="KW-0732">Signal</keyword>
<evidence type="ECO:0000256" key="7">
    <source>
        <dbReference type="ARBA" id="ARBA00047597"/>
    </source>
</evidence>
<dbReference type="SMART" id="SM00368">
    <property type="entry name" value="LRR_RI"/>
    <property type="match status" value="5"/>
</dbReference>
<dbReference type="Pfam" id="PF13516">
    <property type="entry name" value="LRR_6"/>
    <property type="match status" value="4"/>
</dbReference>
<dbReference type="PANTHER" id="PTHR24114:SF2">
    <property type="entry name" value="F-BOX DOMAIN-CONTAINING PROTEIN-RELATED"/>
    <property type="match status" value="1"/>
</dbReference>
<dbReference type="PANTHER" id="PTHR24114">
    <property type="entry name" value="LEUCINE RICH REPEAT FAMILY PROTEIN"/>
    <property type="match status" value="1"/>
</dbReference>
<dbReference type="Proteomes" id="UP000663852">
    <property type="component" value="Unassembled WGS sequence"/>
</dbReference>
<sequence>MSVYTIQRLSDIQNESDRMLSPINAYLKCSILTLDVSVKPLEGLIPDITHNARIAKERTKEYPADGLTQDESAAIYLCTMEWKPSEQSLYFHLNSALRAQNRRLLTPYTAYLKLVLSGLQKLPSITENVWSGVKVDLSSRYRVGSTITWWGLNSCVKSPRMLESAEFLSGNGTRTIFTIECRSGKQIRQHSYFPEVDEVVIIPGTLFEVRAETNAAPDLHIIHLKQVEPKYPFLPPHPSHMKKPYHNSELENLIHNKASVQFAEFREKSLSNEDVDIIASELATNTYWQDLSLCENSIGSVGAASLSKALLTNSTLKQLRLVNNQLGDEGVEYIALALHVNTTLECLYIQRNQISSTGAMKLSVMLKINKSLTYIHLSDNNIGDDGVAALAKGLRLNKTLKHLDLTKNNITNQSAEVIEEIFSQNQTLLFLKLSENLFSNEIIFTLSQTAEQNDYQHNHQVLKADVGQDITMSCIFDEGKLEQVSFMRQMTGDILSVGSELFIHQSDIELKQFSTNRLDLKLKSVNLNDSGLYTCMFNDEKLFSFLIEILVAPHFVSYYPLEGSISSPENSTLNFSCHAFAIPPVNISWIFKNKFKQSKNVHNSDDLYLTSIQSSDSGLYECIVSNMYHASISRAFYVTVQYAPHVLILNEKIRILPHETVIVQCRVCSIPQVHDVYWRRDNQTIVDININVKSRTIDDQCSESLMTIMDINEHQFGQYECHAENLLGSKSAHVDIQQMPRVRRVKQKFSSDEINRNGRTALLMNKSAKRQKNQASTTEFNGILLSHSEKQRSTWTWWWLLSLFVYWIQSI</sequence>
<feature type="domain" description="Ig-like" evidence="9">
    <location>
        <begin position="553"/>
        <end position="633"/>
    </location>
</feature>
<evidence type="ECO:0000313" key="11">
    <source>
        <dbReference type="Proteomes" id="UP000663852"/>
    </source>
</evidence>
<keyword evidence="4" id="KW-0548">Nucleotidyltransferase</keyword>